<dbReference type="GeneID" id="93102435"/>
<comment type="caution">
    <text evidence="2">The sequence shown here is derived from an EMBL/GenBank/DDBJ whole genome shotgun (WGS) entry which is preliminary data.</text>
</comment>
<dbReference type="SUPFAM" id="SSF46955">
    <property type="entry name" value="Putative DNA-binding domain"/>
    <property type="match status" value="1"/>
</dbReference>
<proteinExistence type="predicted"/>
<name>A0A7W6HWB5_9BACT</name>
<dbReference type="Gene3D" id="1.10.1660.10">
    <property type="match status" value="1"/>
</dbReference>
<dbReference type="AlphaFoldDB" id="A0A7W6HWB5"/>
<reference evidence="2 3" key="1">
    <citation type="submission" date="2020-08" db="EMBL/GenBank/DDBJ databases">
        <title>Genomic Encyclopedia of Type Strains, Phase IV (KMG-IV): sequencing the most valuable type-strain genomes for metagenomic binning, comparative biology and taxonomic classification.</title>
        <authorList>
            <person name="Goeker M."/>
        </authorList>
    </citation>
    <scope>NUCLEOTIDE SEQUENCE [LARGE SCALE GENOMIC DNA]</scope>
    <source>
        <strain evidence="2 3">DSM 105721</strain>
    </source>
</reference>
<evidence type="ECO:0000313" key="2">
    <source>
        <dbReference type="EMBL" id="MBB4026157.1"/>
    </source>
</evidence>
<gene>
    <name evidence="2" type="ORF">GGR14_001947</name>
</gene>
<keyword evidence="3" id="KW-1185">Reference proteome</keyword>
<keyword evidence="1" id="KW-0175">Coiled coil</keyword>
<dbReference type="RefSeq" id="WP_124315815.1">
    <property type="nucleotide sequence ID" value="NZ_AP028155.1"/>
</dbReference>
<accession>A0A7W6HWB5</accession>
<dbReference type="OrthoDB" id="1099721at2"/>
<evidence type="ECO:0000256" key="1">
    <source>
        <dbReference type="SAM" id="Coils"/>
    </source>
</evidence>
<protein>
    <submittedName>
        <fullName evidence="2">Ribosome-binding protein aMBF1 (Putative translation factor)</fullName>
    </submittedName>
</protein>
<evidence type="ECO:0000313" key="3">
    <source>
        <dbReference type="Proteomes" id="UP000546007"/>
    </source>
</evidence>
<sequence length="99" mass="11651">MAKRETSKREETANVPVQVLEELRKLREEVRLAIEAASNASYRLMDAEELCRAMQISRQTLRRYEKQLLIPERKVGNKKFYLAAEVKNCIVTALRLWKE</sequence>
<dbReference type="InterPro" id="IPR009061">
    <property type="entry name" value="DNA-bd_dom_put_sf"/>
</dbReference>
<dbReference type="EMBL" id="JACIES010000004">
    <property type="protein sequence ID" value="MBB4026157.1"/>
    <property type="molecule type" value="Genomic_DNA"/>
</dbReference>
<organism evidence="2 3">
    <name type="scientific">Butyricimonas faecihominis</name>
    <dbReference type="NCBI Taxonomy" id="1472416"/>
    <lineage>
        <taxon>Bacteria</taxon>
        <taxon>Pseudomonadati</taxon>
        <taxon>Bacteroidota</taxon>
        <taxon>Bacteroidia</taxon>
        <taxon>Bacteroidales</taxon>
        <taxon>Odoribacteraceae</taxon>
        <taxon>Butyricimonas</taxon>
    </lineage>
</organism>
<feature type="coiled-coil region" evidence="1">
    <location>
        <begin position="20"/>
        <end position="67"/>
    </location>
</feature>
<dbReference type="Proteomes" id="UP000546007">
    <property type="component" value="Unassembled WGS sequence"/>
</dbReference>